<dbReference type="RefSeq" id="WP_189410019.1">
    <property type="nucleotide sequence ID" value="NZ_BMYJ01000001.1"/>
</dbReference>
<dbReference type="InterPro" id="IPR051783">
    <property type="entry name" value="NAD(P)-dependent_oxidoreduct"/>
</dbReference>
<feature type="domain" description="NAD-dependent epimerase/dehydratase" evidence="1">
    <location>
        <begin position="11"/>
        <end position="235"/>
    </location>
</feature>
<dbReference type="InterPro" id="IPR036291">
    <property type="entry name" value="NAD(P)-bd_dom_sf"/>
</dbReference>
<gene>
    <name evidence="2" type="primary">galE1</name>
    <name evidence="2" type="ORF">GCM10007315_05110</name>
</gene>
<dbReference type="InterPro" id="IPR001509">
    <property type="entry name" value="Epimerase_deHydtase"/>
</dbReference>
<evidence type="ECO:0000259" key="1">
    <source>
        <dbReference type="Pfam" id="PF01370"/>
    </source>
</evidence>
<accession>A0A918WH98</accession>
<sequence length="345" mass="37629">MKQRDPAVTRVLVTGATGFLGRRILGALRDQGVEAVAACRDRSKLPDGFHGEVRLGDLTDAGYRAAVVQGVDAVCHAGTWGAFWGHAKQERELFLTPALDLLEQGQKAGVGRFLLASTVAVADRGSKGSAIDDFAPSRKTGFWPHVDALIDVDRRMQEMASPSFRTFNMRLGHFVGQGNSLGLVPAIIPRLKTRLVPWLGMARARMPLVTAEDMGQAFALAATVEGLQPYESFNIHSGALPTIRQVISHIAREARVPAPLLHAPYWSGYVFGRLMEALPTPTPFLTRSIVHVSEDWNCPIDHARDALGYAPKGDWRQAVAESVAERRKDGFRWPALNQAIPATAN</sequence>
<dbReference type="Pfam" id="PF01370">
    <property type="entry name" value="Epimerase"/>
    <property type="match status" value="1"/>
</dbReference>
<comment type="caution">
    <text evidence="2">The sequence shown here is derived from an EMBL/GenBank/DDBJ whole genome shotgun (WGS) entry which is preliminary data.</text>
</comment>
<evidence type="ECO:0000313" key="2">
    <source>
        <dbReference type="EMBL" id="GHC46404.1"/>
    </source>
</evidence>
<organism evidence="2 3">
    <name type="scientific">Neogemmobacter tilapiae</name>
    <dbReference type="NCBI Taxonomy" id="875041"/>
    <lineage>
        <taxon>Bacteria</taxon>
        <taxon>Pseudomonadati</taxon>
        <taxon>Pseudomonadota</taxon>
        <taxon>Alphaproteobacteria</taxon>
        <taxon>Rhodobacterales</taxon>
        <taxon>Paracoccaceae</taxon>
        <taxon>Neogemmobacter</taxon>
    </lineage>
</organism>
<proteinExistence type="predicted"/>
<dbReference type="AlphaFoldDB" id="A0A918WH98"/>
<evidence type="ECO:0000313" key="3">
    <source>
        <dbReference type="Proteomes" id="UP000638981"/>
    </source>
</evidence>
<dbReference type="PANTHER" id="PTHR48079:SF6">
    <property type="entry name" value="NAD(P)-BINDING DOMAIN-CONTAINING PROTEIN-RELATED"/>
    <property type="match status" value="1"/>
</dbReference>
<dbReference type="EMBL" id="BMYJ01000001">
    <property type="protein sequence ID" value="GHC46404.1"/>
    <property type="molecule type" value="Genomic_DNA"/>
</dbReference>
<protein>
    <submittedName>
        <fullName evidence="2">dTDP-4-dehydrorhamnose 3,5-epimerase</fullName>
    </submittedName>
</protein>
<keyword evidence="3" id="KW-1185">Reference proteome</keyword>
<dbReference type="PANTHER" id="PTHR48079">
    <property type="entry name" value="PROTEIN YEEZ"/>
    <property type="match status" value="1"/>
</dbReference>
<name>A0A918WH98_9RHOB</name>
<dbReference type="SUPFAM" id="SSF51735">
    <property type="entry name" value="NAD(P)-binding Rossmann-fold domains"/>
    <property type="match status" value="1"/>
</dbReference>
<dbReference type="GO" id="GO:0005737">
    <property type="term" value="C:cytoplasm"/>
    <property type="evidence" value="ECO:0007669"/>
    <property type="project" value="TreeGrafter"/>
</dbReference>
<reference evidence="2" key="2">
    <citation type="submission" date="2020-09" db="EMBL/GenBank/DDBJ databases">
        <authorList>
            <person name="Sun Q."/>
            <person name="Kim S."/>
        </authorList>
    </citation>
    <scope>NUCLEOTIDE SEQUENCE</scope>
    <source>
        <strain evidence="2">KCTC 23310</strain>
    </source>
</reference>
<dbReference type="Proteomes" id="UP000638981">
    <property type="component" value="Unassembled WGS sequence"/>
</dbReference>
<dbReference type="GO" id="GO:0004029">
    <property type="term" value="F:aldehyde dehydrogenase (NAD+) activity"/>
    <property type="evidence" value="ECO:0007669"/>
    <property type="project" value="TreeGrafter"/>
</dbReference>
<reference evidence="2" key="1">
    <citation type="journal article" date="2014" name="Int. J. Syst. Evol. Microbiol.">
        <title>Complete genome sequence of Corynebacterium casei LMG S-19264T (=DSM 44701T), isolated from a smear-ripened cheese.</title>
        <authorList>
            <consortium name="US DOE Joint Genome Institute (JGI-PGF)"/>
            <person name="Walter F."/>
            <person name="Albersmeier A."/>
            <person name="Kalinowski J."/>
            <person name="Ruckert C."/>
        </authorList>
    </citation>
    <scope>NUCLEOTIDE SEQUENCE</scope>
    <source>
        <strain evidence="2">KCTC 23310</strain>
    </source>
</reference>
<dbReference type="Gene3D" id="3.40.50.720">
    <property type="entry name" value="NAD(P)-binding Rossmann-like Domain"/>
    <property type="match status" value="1"/>
</dbReference>